<sequence length="85" mass="9453">MVNTFTLLALLRSLALLLPGRFRPSVLQKEHLINVFDAIAFVSMPPKATRSFKPELNGNFVCPIDFWNAQVWLNGLAGRAINLSA</sequence>
<organism evidence="2 3">
    <name type="scientific">Puccinia graminis f. sp. tritici</name>
    <dbReference type="NCBI Taxonomy" id="56615"/>
    <lineage>
        <taxon>Eukaryota</taxon>
        <taxon>Fungi</taxon>
        <taxon>Dikarya</taxon>
        <taxon>Basidiomycota</taxon>
        <taxon>Pucciniomycotina</taxon>
        <taxon>Pucciniomycetes</taxon>
        <taxon>Pucciniales</taxon>
        <taxon>Pucciniaceae</taxon>
        <taxon>Puccinia</taxon>
    </lineage>
</organism>
<name>A0A5B0RMJ5_PUCGR</name>
<protein>
    <submittedName>
        <fullName evidence="2">Uncharacterized protein</fullName>
    </submittedName>
</protein>
<feature type="signal peptide" evidence="1">
    <location>
        <begin position="1"/>
        <end position="22"/>
    </location>
</feature>
<gene>
    <name evidence="2" type="ORF">PGTUg99_025669</name>
</gene>
<dbReference type="AlphaFoldDB" id="A0A5B0RMJ5"/>
<proteinExistence type="predicted"/>
<evidence type="ECO:0000313" key="2">
    <source>
        <dbReference type="EMBL" id="KAA1125964.1"/>
    </source>
</evidence>
<evidence type="ECO:0000256" key="1">
    <source>
        <dbReference type="SAM" id="SignalP"/>
    </source>
</evidence>
<feature type="chain" id="PRO_5023093317" evidence="1">
    <location>
        <begin position="23"/>
        <end position="85"/>
    </location>
</feature>
<accession>A0A5B0RMJ5</accession>
<comment type="caution">
    <text evidence="2">The sequence shown here is derived from an EMBL/GenBank/DDBJ whole genome shotgun (WGS) entry which is preliminary data.</text>
</comment>
<keyword evidence="1" id="KW-0732">Signal</keyword>
<dbReference type="EMBL" id="VDEP01000174">
    <property type="protein sequence ID" value="KAA1125964.1"/>
    <property type="molecule type" value="Genomic_DNA"/>
</dbReference>
<dbReference type="Proteomes" id="UP000325313">
    <property type="component" value="Unassembled WGS sequence"/>
</dbReference>
<evidence type="ECO:0000313" key="3">
    <source>
        <dbReference type="Proteomes" id="UP000325313"/>
    </source>
</evidence>
<reference evidence="2 3" key="1">
    <citation type="submission" date="2019-05" db="EMBL/GenBank/DDBJ databases">
        <title>Emergence of the Ug99 lineage of the wheat stem rust pathogen through somatic hybridization.</title>
        <authorList>
            <person name="Li F."/>
            <person name="Upadhyaya N.M."/>
            <person name="Sperschneider J."/>
            <person name="Matny O."/>
            <person name="Nguyen-Phuc H."/>
            <person name="Mago R."/>
            <person name="Raley C."/>
            <person name="Miller M.E."/>
            <person name="Silverstein K.A.T."/>
            <person name="Henningsen E."/>
            <person name="Hirsch C.D."/>
            <person name="Visser B."/>
            <person name="Pretorius Z.A."/>
            <person name="Steffenson B.J."/>
            <person name="Schwessinger B."/>
            <person name="Dodds P.N."/>
            <person name="Figueroa M."/>
        </authorList>
    </citation>
    <scope>NUCLEOTIDE SEQUENCE [LARGE SCALE GENOMIC DNA]</scope>
    <source>
        <strain evidence="2 3">Ug99</strain>
    </source>
</reference>